<dbReference type="GO" id="GO:0005634">
    <property type="term" value="C:nucleus"/>
    <property type="evidence" value="ECO:0007669"/>
    <property type="project" value="UniProtKB-SubCell"/>
</dbReference>
<feature type="domain" description="HMG box" evidence="6">
    <location>
        <begin position="247"/>
        <end position="316"/>
    </location>
</feature>
<organism evidence="7 8">
    <name type="scientific">Chloropicon roscoffensis</name>
    <dbReference type="NCBI Taxonomy" id="1461544"/>
    <lineage>
        <taxon>Eukaryota</taxon>
        <taxon>Viridiplantae</taxon>
        <taxon>Chlorophyta</taxon>
        <taxon>Chloropicophyceae</taxon>
        <taxon>Chloropicales</taxon>
        <taxon>Chloropicaceae</taxon>
        <taxon>Chloropicon</taxon>
    </lineage>
</organism>
<gene>
    <name evidence="7" type="ORF">HKI87_01g06540</name>
</gene>
<dbReference type="InterPro" id="IPR009071">
    <property type="entry name" value="HMG_box_dom"/>
</dbReference>
<dbReference type="PANTHER" id="PTHR46261">
    <property type="entry name" value="HIGH MOBILITY GROUP B PROTEIN 4-RELATED"/>
    <property type="match status" value="1"/>
</dbReference>
<evidence type="ECO:0000313" key="8">
    <source>
        <dbReference type="Proteomes" id="UP001472866"/>
    </source>
</evidence>
<evidence type="ECO:0000256" key="3">
    <source>
        <dbReference type="ARBA" id="ARBA00023242"/>
    </source>
</evidence>
<evidence type="ECO:0000313" key="7">
    <source>
        <dbReference type="EMBL" id="WZN59129.1"/>
    </source>
</evidence>
<feature type="region of interest" description="Disordered" evidence="5">
    <location>
        <begin position="280"/>
        <end position="302"/>
    </location>
</feature>
<evidence type="ECO:0000259" key="6">
    <source>
        <dbReference type="PROSITE" id="PS50118"/>
    </source>
</evidence>
<dbReference type="Gene3D" id="1.10.30.10">
    <property type="entry name" value="High mobility group box domain"/>
    <property type="match status" value="2"/>
</dbReference>
<dbReference type="SMART" id="SM00398">
    <property type="entry name" value="HMG"/>
    <property type="match status" value="2"/>
</dbReference>
<dbReference type="Pfam" id="PF00505">
    <property type="entry name" value="HMG_box"/>
    <property type="match status" value="2"/>
</dbReference>
<feature type="domain" description="HMG box" evidence="6">
    <location>
        <begin position="164"/>
        <end position="233"/>
    </location>
</feature>
<keyword evidence="2 4" id="KW-0238">DNA-binding</keyword>
<dbReference type="SUPFAM" id="SSF47095">
    <property type="entry name" value="HMG-box"/>
    <property type="match status" value="2"/>
</dbReference>
<dbReference type="InterPro" id="IPR036910">
    <property type="entry name" value="HMG_box_dom_sf"/>
</dbReference>
<evidence type="ECO:0000256" key="4">
    <source>
        <dbReference type="PROSITE-ProRule" id="PRU00267"/>
    </source>
</evidence>
<feature type="region of interest" description="Disordered" evidence="5">
    <location>
        <begin position="196"/>
        <end position="247"/>
    </location>
</feature>
<feature type="DNA-binding region" description="HMG box" evidence="4">
    <location>
        <begin position="164"/>
        <end position="233"/>
    </location>
</feature>
<name>A0AAX4NYY5_9CHLO</name>
<dbReference type="GO" id="GO:0003677">
    <property type="term" value="F:DNA binding"/>
    <property type="evidence" value="ECO:0007669"/>
    <property type="project" value="UniProtKB-UniRule"/>
</dbReference>
<keyword evidence="8" id="KW-1185">Reference proteome</keyword>
<accession>A0AAX4NYY5</accession>
<evidence type="ECO:0000256" key="1">
    <source>
        <dbReference type="ARBA" id="ARBA00004123"/>
    </source>
</evidence>
<evidence type="ECO:0000256" key="2">
    <source>
        <dbReference type="ARBA" id="ARBA00023125"/>
    </source>
</evidence>
<reference evidence="7 8" key="1">
    <citation type="submission" date="2024-03" db="EMBL/GenBank/DDBJ databases">
        <title>Complete genome sequence of the green alga Chloropicon roscoffensis RCC1871.</title>
        <authorList>
            <person name="Lemieux C."/>
            <person name="Pombert J.-F."/>
            <person name="Otis C."/>
            <person name="Turmel M."/>
        </authorList>
    </citation>
    <scope>NUCLEOTIDE SEQUENCE [LARGE SCALE GENOMIC DNA]</scope>
    <source>
        <strain evidence="7 8">RCC1871</strain>
    </source>
</reference>
<dbReference type="PROSITE" id="PS50118">
    <property type="entry name" value="HMG_BOX_2"/>
    <property type="match status" value="2"/>
</dbReference>
<protein>
    <submittedName>
        <fullName evidence="7">High mobility group protein</fullName>
    </submittedName>
</protein>
<evidence type="ECO:0000256" key="5">
    <source>
        <dbReference type="SAM" id="MobiDB-lite"/>
    </source>
</evidence>
<feature type="compositionally biased region" description="Basic and acidic residues" evidence="5">
    <location>
        <begin position="97"/>
        <end position="116"/>
    </location>
</feature>
<keyword evidence="3 4" id="KW-0539">Nucleus</keyword>
<feature type="compositionally biased region" description="Basic residues" evidence="5">
    <location>
        <begin position="84"/>
        <end position="96"/>
    </location>
</feature>
<comment type="subcellular location">
    <subcellularLocation>
        <location evidence="1">Nucleus</location>
    </subcellularLocation>
</comment>
<dbReference type="Proteomes" id="UP001472866">
    <property type="component" value="Chromosome 01"/>
</dbReference>
<feature type="compositionally biased region" description="Low complexity" evidence="5">
    <location>
        <begin position="42"/>
        <end position="56"/>
    </location>
</feature>
<proteinExistence type="predicted"/>
<dbReference type="EMBL" id="CP151501">
    <property type="protein sequence ID" value="WZN59129.1"/>
    <property type="molecule type" value="Genomic_DNA"/>
</dbReference>
<feature type="compositionally biased region" description="Basic and acidic residues" evidence="5">
    <location>
        <begin position="225"/>
        <end position="234"/>
    </location>
</feature>
<feature type="DNA-binding region" description="HMG box" evidence="4">
    <location>
        <begin position="247"/>
        <end position="316"/>
    </location>
</feature>
<dbReference type="CDD" id="cd00084">
    <property type="entry name" value="HMG-box_SF"/>
    <property type="match status" value="1"/>
</dbReference>
<dbReference type="PRINTS" id="PR00886">
    <property type="entry name" value="HIGHMOBLTY12"/>
</dbReference>
<sequence length="336" mass="38221">MADGQYTQWGGIPGSFFPNYAPAQPGAGLPNYATGYDLYRSTSTGAGPAGPFTAPPQTIFYPGMVPTRPGPASPSGNKGDGKKPRSPSKKPKKKPKGAADKEEQAKKKAEKKRQQEQQKLQKKAKQEQEKKRREKEKEQVKRQKMKSDKTKSGKKKKERDPSAPKRARTAFNFFLDEFRVDYKKTNPEAKGVVEVTQSGSAKWKVMSPKEKEPFETKALQARAKYQKDKEEYERAGGQAKFKLRQAPPRPPTAYFMFLGHFRKEFKLKNPEVKGIKDMSKEAGAKWRDMDKSEKEPYEEKAKAAKQEYNRLKEMTPEERIQATAHITSGKIYDRFM</sequence>
<feature type="compositionally biased region" description="Basic and acidic residues" evidence="5">
    <location>
        <begin position="124"/>
        <end position="151"/>
    </location>
</feature>
<dbReference type="InterPro" id="IPR031061">
    <property type="entry name" value="HMGB_plant"/>
</dbReference>
<dbReference type="AlphaFoldDB" id="A0AAX4NYY5"/>
<feature type="region of interest" description="Disordered" evidence="5">
    <location>
        <begin position="40"/>
        <end position="169"/>
    </location>
</feature>
<dbReference type="PANTHER" id="PTHR46261:SF18">
    <property type="entry name" value="DNA-BINDING PROTEIN MNB1B"/>
    <property type="match status" value="1"/>
</dbReference>